<dbReference type="FunCoup" id="I1IQ28">
    <property type="interactions" value="3"/>
</dbReference>
<dbReference type="Gramene" id="KQJ90211">
    <property type="protein sequence ID" value="KQJ90211"/>
    <property type="gene ID" value="BRADI_4g30120v3"/>
</dbReference>
<sequence>MATPRFLAVLFIAALLLALSFPQGSVVIVEGRKVQVMRAAGHYGRRWRSPLGGGGATRLLQEEEGAGGMVSTVADYSEPKANTNPHGNVPATPEYPTSPPGH</sequence>
<proteinExistence type="predicted"/>
<keyword evidence="2" id="KW-0732">Signal</keyword>
<dbReference type="HOGENOM" id="CLU_171392_0_0_1"/>
<dbReference type="PANTHER" id="PTHR37908">
    <property type="entry name" value="TRANSMEMBRANE PROTEIN"/>
    <property type="match status" value="1"/>
</dbReference>
<evidence type="ECO:0000256" key="1">
    <source>
        <dbReference type="SAM" id="MobiDB-lite"/>
    </source>
</evidence>
<keyword evidence="5" id="KW-1185">Reference proteome</keyword>
<evidence type="ECO:0000313" key="4">
    <source>
        <dbReference type="EnsemblPlants" id="KQJ90211"/>
    </source>
</evidence>
<reference evidence="3 4" key="1">
    <citation type="journal article" date="2010" name="Nature">
        <title>Genome sequencing and analysis of the model grass Brachypodium distachyon.</title>
        <authorList>
            <consortium name="International Brachypodium Initiative"/>
        </authorList>
    </citation>
    <scope>NUCLEOTIDE SEQUENCE [LARGE SCALE GENOMIC DNA]</scope>
    <source>
        <strain evidence="3 4">Bd21</strain>
    </source>
</reference>
<reference evidence="4" key="3">
    <citation type="submission" date="2018-08" db="UniProtKB">
        <authorList>
            <consortium name="EnsemblPlants"/>
        </authorList>
    </citation>
    <scope>IDENTIFICATION</scope>
    <source>
        <strain evidence="4">cv. Bd21</strain>
    </source>
</reference>
<dbReference type="EMBL" id="CM000883">
    <property type="protein sequence ID" value="KQJ90211.1"/>
    <property type="molecule type" value="Genomic_DNA"/>
</dbReference>
<name>I1IQ28_BRADI</name>
<dbReference type="OMA" id="NTHGGMV"/>
<reference evidence="3" key="2">
    <citation type="submission" date="2017-06" db="EMBL/GenBank/DDBJ databases">
        <title>WGS assembly of Brachypodium distachyon.</title>
        <authorList>
            <consortium name="The International Brachypodium Initiative"/>
            <person name="Lucas S."/>
            <person name="Harmon-Smith M."/>
            <person name="Lail K."/>
            <person name="Tice H."/>
            <person name="Grimwood J."/>
            <person name="Bruce D."/>
            <person name="Barry K."/>
            <person name="Shu S."/>
            <person name="Lindquist E."/>
            <person name="Wang M."/>
            <person name="Pitluck S."/>
            <person name="Vogel J.P."/>
            <person name="Garvin D.F."/>
            <person name="Mockler T.C."/>
            <person name="Schmutz J."/>
            <person name="Rokhsar D."/>
            <person name="Bevan M.W."/>
        </authorList>
    </citation>
    <scope>NUCLEOTIDE SEQUENCE</scope>
    <source>
        <strain evidence="3">Bd21</strain>
    </source>
</reference>
<feature type="signal peptide" evidence="2">
    <location>
        <begin position="1"/>
        <end position="18"/>
    </location>
</feature>
<dbReference type="RefSeq" id="XP_010238156.1">
    <property type="nucleotide sequence ID" value="XM_010239854.3"/>
</dbReference>
<dbReference type="OrthoDB" id="637434at2759"/>
<feature type="region of interest" description="Disordered" evidence="1">
    <location>
        <begin position="63"/>
        <end position="102"/>
    </location>
</feature>
<dbReference type="KEGG" id="bdi:104584676"/>
<evidence type="ECO:0000313" key="3">
    <source>
        <dbReference type="EMBL" id="KQJ90211.1"/>
    </source>
</evidence>
<dbReference type="eggNOG" id="ENOG502SCFF">
    <property type="taxonomic scope" value="Eukaryota"/>
</dbReference>
<dbReference type="AlphaFoldDB" id="I1IQ28"/>
<feature type="chain" id="PRO_5014095404" evidence="2">
    <location>
        <begin position="19"/>
        <end position="102"/>
    </location>
</feature>
<gene>
    <name evidence="4" type="primary">LOC104584676</name>
    <name evidence="3" type="ORF">BRADI_4g30120v3</name>
</gene>
<dbReference type="Proteomes" id="UP000008810">
    <property type="component" value="Chromosome 4"/>
</dbReference>
<accession>I1IQ28</accession>
<organism evidence="4">
    <name type="scientific">Brachypodium distachyon</name>
    <name type="common">Purple false brome</name>
    <name type="synonym">Trachynia distachya</name>
    <dbReference type="NCBI Taxonomy" id="15368"/>
    <lineage>
        <taxon>Eukaryota</taxon>
        <taxon>Viridiplantae</taxon>
        <taxon>Streptophyta</taxon>
        <taxon>Embryophyta</taxon>
        <taxon>Tracheophyta</taxon>
        <taxon>Spermatophyta</taxon>
        <taxon>Magnoliopsida</taxon>
        <taxon>Liliopsida</taxon>
        <taxon>Poales</taxon>
        <taxon>Poaceae</taxon>
        <taxon>BOP clade</taxon>
        <taxon>Pooideae</taxon>
        <taxon>Stipodae</taxon>
        <taxon>Brachypodieae</taxon>
        <taxon>Brachypodium</taxon>
    </lineage>
</organism>
<dbReference type="EnsemblPlants" id="KQJ90211">
    <property type="protein sequence ID" value="KQJ90211"/>
    <property type="gene ID" value="BRADI_4g30120v3"/>
</dbReference>
<protein>
    <submittedName>
        <fullName evidence="3 4">Uncharacterized protein</fullName>
    </submittedName>
</protein>
<evidence type="ECO:0000256" key="2">
    <source>
        <dbReference type="SAM" id="SignalP"/>
    </source>
</evidence>
<dbReference type="GeneID" id="104584676"/>
<dbReference type="PANTHER" id="PTHR37908:SF3">
    <property type="entry name" value="TRANSMEMBRANE PROTEIN"/>
    <property type="match status" value="1"/>
</dbReference>
<evidence type="ECO:0000313" key="5">
    <source>
        <dbReference type="Proteomes" id="UP000008810"/>
    </source>
</evidence>